<reference evidence="12" key="1">
    <citation type="submission" date="2020-08" db="EMBL/GenBank/DDBJ databases">
        <title>Ramlibacter sp. USB13 16S ribosomal RNA gene genome sequencing and assembly.</title>
        <authorList>
            <person name="Kang M."/>
        </authorList>
    </citation>
    <scope>NUCLEOTIDE SEQUENCE</scope>
    <source>
        <strain evidence="12">USB13</strain>
    </source>
</reference>
<comment type="caution">
    <text evidence="12">The sequence shown here is derived from an EMBL/GenBank/DDBJ whole genome shotgun (WGS) entry which is preliminary data.</text>
</comment>
<comment type="subcellular location">
    <subcellularLocation>
        <location evidence="1">Cell inner membrane</location>
        <topology evidence="1">Single-pass membrane protein</topology>
    </subcellularLocation>
</comment>
<keyword evidence="8" id="KW-1133">Transmembrane helix</keyword>
<dbReference type="NCBIfam" id="TIGR01709">
    <property type="entry name" value="typeII_sec_gspL"/>
    <property type="match status" value="1"/>
</dbReference>
<dbReference type="Pfam" id="PF05134">
    <property type="entry name" value="T2SSL"/>
    <property type="match status" value="1"/>
</dbReference>
<evidence type="ECO:0000256" key="2">
    <source>
        <dbReference type="ARBA" id="ARBA00005318"/>
    </source>
</evidence>
<keyword evidence="3" id="KW-0813">Transport</keyword>
<organism evidence="12 13">
    <name type="scientific">Ramlibacter cellulosilyticus</name>
    <dbReference type="NCBI Taxonomy" id="2764187"/>
    <lineage>
        <taxon>Bacteria</taxon>
        <taxon>Pseudomonadati</taxon>
        <taxon>Pseudomonadota</taxon>
        <taxon>Betaproteobacteria</taxon>
        <taxon>Burkholderiales</taxon>
        <taxon>Comamonadaceae</taxon>
        <taxon>Ramlibacter</taxon>
    </lineage>
</organism>
<comment type="similarity">
    <text evidence="2">Belongs to the GSP L family.</text>
</comment>
<dbReference type="Gene3D" id="3.30.420.380">
    <property type="match status" value="1"/>
</dbReference>
<dbReference type="InterPro" id="IPR007812">
    <property type="entry name" value="T2SS_protein-GspL"/>
</dbReference>
<name>A0A923MU54_9BURK</name>
<evidence type="ECO:0000313" key="13">
    <source>
        <dbReference type="Proteomes" id="UP000608513"/>
    </source>
</evidence>
<evidence type="ECO:0000259" key="10">
    <source>
        <dbReference type="Pfam" id="PF05134"/>
    </source>
</evidence>
<evidence type="ECO:0000256" key="1">
    <source>
        <dbReference type="ARBA" id="ARBA00004377"/>
    </source>
</evidence>
<dbReference type="InterPro" id="IPR043129">
    <property type="entry name" value="ATPase_NBD"/>
</dbReference>
<evidence type="ECO:0000256" key="5">
    <source>
        <dbReference type="ARBA" id="ARBA00022519"/>
    </source>
</evidence>
<accession>A0A923MU54</accession>
<protein>
    <submittedName>
        <fullName evidence="12">General secretion pathway protein GspL</fullName>
    </submittedName>
</protein>
<evidence type="ECO:0000313" key="12">
    <source>
        <dbReference type="EMBL" id="MBC5785041.1"/>
    </source>
</evidence>
<keyword evidence="5" id="KW-0997">Cell inner membrane</keyword>
<keyword evidence="13" id="KW-1185">Reference proteome</keyword>
<feature type="domain" description="GspL cytoplasmic actin-ATPase-like" evidence="10">
    <location>
        <begin position="17"/>
        <end position="141"/>
    </location>
</feature>
<dbReference type="GO" id="GO:0015628">
    <property type="term" value="P:protein secretion by the type II secretion system"/>
    <property type="evidence" value="ECO:0007669"/>
    <property type="project" value="InterPro"/>
</dbReference>
<dbReference type="GO" id="GO:0005886">
    <property type="term" value="C:plasma membrane"/>
    <property type="evidence" value="ECO:0007669"/>
    <property type="project" value="UniProtKB-SubCell"/>
</dbReference>
<keyword evidence="9" id="KW-0472">Membrane</keyword>
<dbReference type="SUPFAM" id="SSF53067">
    <property type="entry name" value="Actin-like ATPase domain"/>
    <property type="match status" value="1"/>
</dbReference>
<evidence type="ECO:0000256" key="6">
    <source>
        <dbReference type="ARBA" id="ARBA00022692"/>
    </source>
</evidence>
<evidence type="ECO:0000256" key="9">
    <source>
        <dbReference type="ARBA" id="ARBA00023136"/>
    </source>
</evidence>
<evidence type="ECO:0000256" key="8">
    <source>
        <dbReference type="ARBA" id="ARBA00022989"/>
    </source>
</evidence>
<dbReference type="Proteomes" id="UP000608513">
    <property type="component" value="Unassembled WGS sequence"/>
</dbReference>
<dbReference type="Pfam" id="PF12693">
    <property type="entry name" value="GspL_C"/>
    <property type="match status" value="1"/>
</dbReference>
<keyword evidence="7" id="KW-0653">Protein transport</keyword>
<dbReference type="RefSeq" id="WP_187077795.1">
    <property type="nucleotide sequence ID" value="NZ_JACORT010000009.1"/>
</dbReference>
<keyword evidence="4" id="KW-1003">Cell membrane</keyword>
<evidence type="ECO:0000256" key="4">
    <source>
        <dbReference type="ARBA" id="ARBA00022475"/>
    </source>
</evidence>
<dbReference type="InterPro" id="IPR025691">
    <property type="entry name" value="GspL_pp_dom"/>
</dbReference>
<keyword evidence="6" id="KW-0812">Transmembrane</keyword>
<dbReference type="GO" id="GO:0015627">
    <property type="term" value="C:type II protein secretion system complex"/>
    <property type="evidence" value="ECO:0007669"/>
    <property type="project" value="InterPro"/>
</dbReference>
<sequence length="402" mass="42535">MSSLIVFLPPGAPTGTTEWAYASTTDGHALADHGRSPAALLPLPRGAGAEVVAVVPVQAVAWHRVELPKGIAPGTPRLRAALEGLLEEQLLDDTDSVHLALQPGVRGGDTAWVAVCDRAWLREALQALEAAGRPATRIVPEFAPEGSLSLTAIGEPEQATIVASSADGVLALPLSAATLPLLPAPPEDAPRLAEPAVAALAEQLLPQPWVLQQAAQRWLQSARSRWDLAQFEFASSSRARAMKKIATGWSELLRSPEWRPARWAAVLLLAVHLAGLNAWAWKENASLADKREAVQRILRETFPNVRVIVDAPVQMEREVAALRQQTGTASPRDLDALLAALAAALPPGRAPSAFDYANGQLRASGLALSPDELRTVAAQLRPLGYAATADGAALVLAAEDVR</sequence>
<evidence type="ECO:0000256" key="7">
    <source>
        <dbReference type="ARBA" id="ARBA00022927"/>
    </source>
</evidence>
<feature type="domain" description="GspL periplasmic" evidence="11">
    <location>
        <begin position="257"/>
        <end position="379"/>
    </location>
</feature>
<proteinExistence type="inferred from homology"/>
<gene>
    <name evidence="12" type="ORF">H8N03_18995</name>
</gene>
<evidence type="ECO:0000259" key="11">
    <source>
        <dbReference type="Pfam" id="PF12693"/>
    </source>
</evidence>
<dbReference type="AlphaFoldDB" id="A0A923MU54"/>
<dbReference type="InterPro" id="IPR024230">
    <property type="entry name" value="GspL_cyto_dom"/>
</dbReference>
<dbReference type="EMBL" id="JACORT010000009">
    <property type="protein sequence ID" value="MBC5785041.1"/>
    <property type="molecule type" value="Genomic_DNA"/>
</dbReference>
<evidence type="ECO:0000256" key="3">
    <source>
        <dbReference type="ARBA" id="ARBA00022448"/>
    </source>
</evidence>
<dbReference type="GO" id="GO:0009276">
    <property type="term" value="C:Gram-negative-bacterium-type cell wall"/>
    <property type="evidence" value="ECO:0007669"/>
    <property type="project" value="InterPro"/>
</dbReference>